<dbReference type="EMBL" id="OV170224">
    <property type="protein sequence ID" value="CAH0724066.1"/>
    <property type="molecule type" value="Genomic_DNA"/>
</dbReference>
<sequence>MESLLERERRQREIERERKRRRGREGEEEKQNGLKDKILAMNIKSFSDACNLFETFRIQPKTSDTLWYRPLDPGPIFSDRPICTYLREIQGGFYWSVKNDVTTRSRPIALGGSAHDLQAFSPARSDPVSLGPRYTGVPSSRSHYTRIQRTMTN</sequence>
<feature type="region of interest" description="Disordered" evidence="1">
    <location>
        <begin position="128"/>
        <end position="153"/>
    </location>
</feature>
<dbReference type="Proteomes" id="UP000838878">
    <property type="component" value="Chromosome 4"/>
</dbReference>
<evidence type="ECO:0000313" key="2">
    <source>
        <dbReference type="EMBL" id="CAH0724066.1"/>
    </source>
</evidence>
<reference evidence="2" key="1">
    <citation type="submission" date="2021-12" db="EMBL/GenBank/DDBJ databases">
        <authorList>
            <person name="Martin H S."/>
        </authorList>
    </citation>
    <scope>NUCLEOTIDE SEQUENCE</scope>
</reference>
<feature type="non-terminal residue" evidence="2">
    <location>
        <position position="153"/>
    </location>
</feature>
<keyword evidence="3" id="KW-1185">Reference proteome</keyword>
<evidence type="ECO:0000313" key="3">
    <source>
        <dbReference type="Proteomes" id="UP000838878"/>
    </source>
</evidence>
<dbReference type="AlphaFoldDB" id="A0A8J9YF94"/>
<organism evidence="2 3">
    <name type="scientific">Brenthis ino</name>
    <name type="common">lesser marbled fritillary</name>
    <dbReference type="NCBI Taxonomy" id="405034"/>
    <lineage>
        <taxon>Eukaryota</taxon>
        <taxon>Metazoa</taxon>
        <taxon>Ecdysozoa</taxon>
        <taxon>Arthropoda</taxon>
        <taxon>Hexapoda</taxon>
        <taxon>Insecta</taxon>
        <taxon>Pterygota</taxon>
        <taxon>Neoptera</taxon>
        <taxon>Endopterygota</taxon>
        <taxon>Lepidoptera</taxon>
        <taxon>Glossata</taxon>
        <taxon>Ditrysia</taxon>
        <taxon>Papilionoidea</taxon>
        <taxon>Nymphalidae</taxon>
        <taxon>Heliconiinae</taxon>
        <taxon>Argynnini</taxon>
        <taxon>Brenthis</taxon>
    </lineage>
</organism>
<feature type="region of interest" description="Disordered" evidence="1">
    <location>
        <begin position="1"/>
        <end position="33"/>
    </location>
</feature>
<feature type="compositionally biased region" description="Basic and acidic residues" evidence="1">
    <location>
        <begin position="1"/>
        <end position="17"/>
    </location>
</feature>
<feature type="compositionally biased region" description="Basic and acidic residues" evidence="1">
    <location>
        <begin position="24"/>
        <end position="33"/>
    </location>
</feature>
<accession>A0A8J9YF94</accession>
<evidence type="ECO:0000256" key="1">
    <source>
        <dbReference type="SAM" id="MobiDB-lite"/>
    </source>
</evidence>
<gene>
    <name evidence="2" type="ORF">BINO364_LOCUS9823</name>
</gene>
<feature type="compositionally biased region" description="Polar residues" evidence="1">
    <location>
        <begin position="137"/>
        <end position="153"/>
    </location>
</feature>
<protein>
    <submittedName>
        <fullName evidence="2">Uncharacterized protein</fullName>
    </submittedName>
</protein>
<name>A0A8J9YF94_9NEOP</name>
<proteinExistence type="predicted"/>